<organism evidence="1 2">
    <name type="scientific">Propionispora vibrioides</name>
    <dbReference type="NCBI Taxonomy" id="112903"/>
    <lineage>
        <taxon>Bacteria</taxon>
        <taxon>Bacillati</taxon>
        <taxon>Bacillota</taxon>
        <taxon>Negativicutes</taxon>
        <taxon>Selenomonadales</taxon>
        <taxon>Sporomusaceae</taxon>
        <taxon>Propionispora</taxon>
    </lineage>
</organism>
<name>A0A1H8UUR4_9FIRM</name>
<accession>A0A1H8UUR4</accession>
<dbReference type="EMBL" id="FODY01000009">
    <property type="protein sequence ID" value="SEP06929.1"/>
    <property type="molecule type" value="Genomic_DNA"/>
</dbReference>
<protein>
    <submittedName>
        <fullName evidence="1">Uncharacterized protein</fullName>
    </submittedName>
</protein>
<evidence type="ECO:0000313" key="1">
    <source>
        <dbReference type="EMBL" id="SEP06929.1"/>
    </source>
</evidence>
<reference evidence="1 2" key="1">
    <citation type="submission" date="2016-10" db="EMBL/GenBank/DDBJ databases">
        <authorList>
            <person name="de Groot N.N."/>
        </authorList>
    </citation>
    <scope>NUCLEOTIDE SEQUENCE [LARGE SCALE GENOMIC DNA]</scope>
    <source>
        <strain evidence="1 2">DSM 13305</strain>
    </source>
</reference>
<evidence type="ECO:0000313" key="2">
    <source>
        <dbReference type="Proteomes" id="UP000198847"/>
    </source>
</evidence>
<dbReference type="Proteomes" id="UP000198847">
    <property type="component" value="Unassembled WGS sequence"/>
</dbReference>
<dbReference type="AlphaFoldDB" id="A0A1H8UUR4"/>
<sequence>MQNSKKTQPTVLPSDKVYKLLEYTEVLVEGKKENFLIRIEKQAKKSGFHRSPGITE</sequence>
<gene>
    <name evidence="1" type="ORF">SAMN04490178_109132</name>
</gene>
<proteinExistence type="predicted"/>
<dbReference type="STRING" id="112903.SAMN04490178_109132"/>
<dbReference type="RefSeq" id="WP_177173527.1">
    <property type="nucleotide sequence ID" value="NZ_FODY01000009.1"/>
</dbReference>
<keyword evidence="2" id="KW-1185">Reference proteome</keyword>